<protein>
    <submittedName>
        <fullName evidence="1">Uncharacterized protein</fullName>
    </submittedName>
</protein>
<comment type="caution">
    <text evidence="1">The sequence shown here is derived from an EMBL/GenBank/DDBJ whole genome shotgun (WGS) entry which is preliminary data.</text>
</comment>
<evidence type="ECO:0000313" key="2">
    <source>
        <dbReference type="Proteomes" id="UP001066276"/>
    </source>
</evidence>
<dbReference type="Proteomes" id="UP001066276">
    <property type="component" value="Chromosome 10"/>
</dbReference>
<name>A0AAV7MCN9_PLEWA</name>
<sequence>MMGGGLYCSQRREGRQWRSALMKTLVGVSLYCVQIYELGRERYSGGHQLCVSSRMPLSLGGALFPVQDSAEPLHPKPSCFSAASHCIQSAKALRSLLTAAAALLHFTPGTAASRKGRSCLLH</sequence>
<organism evidence="1 2">
    <name type="scientific">Pleurodeles waltl</name>
    <name type="common">Iberian ribbed newt</name>
    <dbReference type="NCBI Taxonomy" id="8319"/>
    <lineage>
        <taxon>Eukaryota</taxon>
        <taxon>Metazoa</taxon>
        <taxon>Chordata</taxon>
        <taxon>Craniata</taxon>
        <taxon>Vertebrata</taxon>
        <taxon>Euteleostomi</taxon>
        <taxon>Amphibia</taxon>
        <taxon>Batrachia</taxon>
        <taxon>Caudata</taxon>
        <taxon>Salamandroidea</taxon>
        <taxon>Salamandridae</taxon>
        <taxon>Pleurodelinae</taxon>
        <taxon>Pleurodeles</taxon>
    </lineage>
</organism>
<dbReference type="AlphaFoldDB" id="A0AAV7MCN9"/>
<keyword evidence="2" id="KW-1185">Reference proteome</keyword>
<accession>A0AAV7MCN9</accession>
<reference evidence="1" key="1">
    <citation type="journal article" date="2022" name="bioRxiv">
        <title>Sequencing and chromosome-scale assembly of the giantPleurodeles waltlgenome.</title>
        <authorList>
            <person name="Brown T."/>
            <person name="Elewa A."/>
            <person name="Iarovenko S."/>
            <person name="Subramanian E."/>
            <person name="Araus A.J."/>
            <person name="Petzold A."/>
            <person name="Susuki M."/>
            <person name="Suzuki K.-i.T."/>
            <person name="Hayashi T."/>
            <person name="Toyoda A."/>
            <person name="Oliveira C."/>
            <person name="Osipova E."/>
            <person name="Leigh N.D."/>
            <person name="Simon A."/>
            <person name="Yun M.H."/>
        </authorList>
    </citation>
    <scope>NUCLEOTIDE SEQUENCE</scope>
    <source>
        <strain evidence="1">20211129_DDA</strain>
        <tissue evidence="1">Liver</tissue>
    </source>
</reference>
<evidence type="ECO:0000313" key="1">
    <source>
        <dbReference type="EMBL" id="KAJ1100859.1"/>
    </source>
</evidence>
<proteinExistence type="predicted"/>
<dbReference type="EMBL" id="JANPWB010000014">
    <property type="protein sequence ID" value="KAJ1100859.1"/>
    <property type="molecule type" value="Genomic_DNA"/>
</dbReference>
<gene>
    <name evidence="1" type="ORF">NDU88_005934</name>
</gene>